<dbReference type="Gene3D" id="1.20.1600.10">
    <property type="entry name" value="Outer membrane efflux proteins (OEP)"/>
    <property type="match status" value="1"/>
</dbReference>
<dbReference type="NCBIfam" id="TIGR01845">
    <property type="entry name" value="outer_NodT"/>
    <property type="match status" value="1"/>
</dbReference>
<evidence type="ECO:0000313" key="11">
    <source>
        <dbReference type="EMBL" id="SFU05791.1"/>
    </source>
</evidence>
<evidence type="ECO:0000256" key="6">
    <source>
        <dbReference type="ARBA" id="ARBA00023136"/>
    </source>
</evidence>
<dbReference type="InterPro" id="IPR003423">
    <property type="entry name" value="OMP_efflux"/>
</dbReference>
<evidence type="ECO:0000256" key="9">
    <source>
        <dbReference type="ARBA" id="ARBA00037313"/>
    </source>
</evidence>
<keyword evidence="6 10" id="KW-0472">Membrane</keyword>
<dbReference type="AlphaFoldDB" id="A0A1I7D2E8"/>
<dbReference type="GO" id="GO:0015562">
    <property type="term" value="F:efflux transmembrane transporter activity"/>
    <property type="evidence" value="ECO:0007669"/>
    <property type="project" value="InterPro"/>
</dbReference>
<dbReference type="InterPro" id="IPR010131">
    <property type="entry name" value="MdtP/NodT-like"/>
</dbReference>
<evidence type="ECO:0000256" key="3">
    <source>
        <dbReference type="ARBA" id="ARBA00022452"/>
    </source>
</evidence>
<dbReference type="Proteomes" id="UP000199187">
    <property type="component" value="Unassembled WGS sequence"/>
</dbReference>
<gene>
    <name evidence="11" type="ORF">SAMN05192562_104320</name>
</gene>
<protein>
    <submittedName>
        <fullName evidence="11">Efflux transporter, outer membrane factor (OMF) lipoprotein, NodT family</fullName>
    </submittedName>
</protein>
<keyword evidence="5" id="KW-0732">Signal</keyword>
<proteinExistence type="inferred from homology"/>
<dbReference type="EMBL" id="FPAU01000004">
    <property type="protein sequence ID" value="SFU05791.1"/>
    <property type="molecule type" value="Genomic_DNA"/>
</dbReference>
<evidence type="ECO:0000256" key="10">
    <source>
        <dbReference type="RuleBase" id="RU362097"/>
    </source>
</evidence>
<comment type="subcellular location">
    <subcellularLocation>
        <location evidence="1 10">Cell outer membrane</location>
        <topology evidence="1 10">Lipid-anchor</topology>
    </subcellularLocation>
</comment>
<sequence>MFLFLLNNDFVISFYFNARNGNIAHCERTVGYSFLSWLFVFRQQGNNIMRTPAVNKQAMTVLAALVLTSCATSEGLHTHNKMLNPDSLAAKNTLSQVTLSPANWPKGNWWERFNDPQLDVLIRDGLASSPSLQEVNARADQANAMVVSARAAQLPDINMDASITRSRVARVDDPLLVGKTYSTLRTASLGTSYELDLWGGKKAAWQAALGNAKAAELDKQAAALGLSANIARAWNSLNLAWKLEKIAAANAERLAKISAIQRQFYHGGISPEYQYKQAMANDKDAQTALLQAQENVTAAGIKLSTLVGKGPDYWHHLKPSESNPAMQTTLPSSIPAELVGRRPDVVAARWRVEAAEKQIKATKTEFYPNINLVAEAGTRNLLGDAFVGAPSQFFNVGPTLSLPIFDGGKRRADLAGSNAEWDLAVAHYNSLLISSLGDISTSIVNLKSLEQQIAQTEDADKLAHSAWDDVSAQFKAGLRPWLDVLSLQDQLLASDRSVAQLQGDMMDQNILLIEQLGGGLVTQSESHPAASIN</sequence>
<keyword evidence="7 10" id="KW-0564">Palmitate</keyword>
<dbReference type="SUPFAM" id="SSF56954">
    <property type="entry name" value="Outer membrane efflux proteins (OEP)"/>
    <property type="match status" value="1"/>
</dbReference>
<keyword evidence="3 10" id="KW-1134">Transmembrane beta strand</keyword>
<keyword evidence="4 10" id="KW-0812">Transmembrane</keyword>
<comment type="function">
    <text evidence="9">Could be involved in resistance to puromycin, acriflavine and tetraphenylarsonium chloride.</text>
</comment>
<evidence type="ECO:0000313" key="12">
    <source>
        <dbReference type="Proteomes" id="UP000199187"/>
    </source>
</evidence>
<evidence type="ECO:0000256" key="8">
    <source>
        <dbReference type="ARBA" id="ARBA00023288"/>
    </source>
</evidence>
<organism evidence="11 12">
    <name type="scientific">Kosakonia arachidis</name>
    <dbReference type="NCBI Taxonomy" id="551989"/>
    <lineage>
        <taxon>Bacteria</taxon>
        <taxon>Pseudomonadati</taxon>
        <taxon>Pseudomonadota</taxon>
        <taxon>Gammaproteobacteria</taxon>
        <taxon>Enterobacterales</taxon>
        <taxon>Enterobacteriaceae</taxon>
        <taxon>Kosakonia</taxon>
    </lineage>
</organism>
<dbReference type="Gene3D" id="2.20.200.10">
    <property type="entry name" value="Outer membrane efflux proteins (OEP)"/>
    <property type="match status" value="1"/>
</dbReference>
<dbReference type="Pfam" id="PF02321">
    <property type="entry name" value="OEP"/>
    <property type="match status" value="2"/>
</dbReference>
<reference evidence="12" key="1">
    <citation type="submission" date="2016-10" db="EMBL/GenBank/DDBJ databases">
        <authorList>
            <person name="Varghese N."/>
            <person name="Submissions S."/>
        </authorList>
    </citation>
    <scope>NUCLEOTIDE SEQUENCE [LARGE SCALE GENOMIC DNA]</scope>
    <source>
        <strain evidence="12">Ah-143</strain>
    </source>
</reference>
<evidence type="ECO:0000256" key="4">
    <source>
        <dbReference type="ARBA" id="ARBA00022692"/>
    </source>
</evidence>
<evidence type="ECO:0000256" key="1">
    <source>
        <dbReference type="ARBA" id="ARBA00004459"/>
    </source>
</evidence>
<evidence type="ECO:0000256" key="7">
    <source>
        <dbReference type="ARBA" id="ARBA00023139"/>
    </source>
</evidence>
<name>A0A1I7D2E8_9ENTR</name>
<comment type="similarity">
    <text evidence="2 10">Belongs to the outer membrane factor (OMF) (TC 1.B.17) family.</text>
</comment>
<evidence type="ECO:0000256" key="2">
    <source>
        <dbReference type="ARBA" id="ARBA00007613"/>
    </source>
</evidence>
<keyword evidence="8 10" id="KW-0449">Lipoprotein</keyword>
<dbReference type="PANTHER" id="PTHR30203">
    <property type="entry name" value="OUTER MEMBRANE CATION EFFLUX PROTEIN"/>
    <property type="match status" value="1"/>
</dbReference>
<keyword evidence="12" id="KW-1185">Reference proteome</keyword>
<evidence type="ECO:0000256" key="5">
    <source>
        <dbReference type="ARBA" id="ARBA00022729"/>
    </source>
</evidence>
<dbReference type="GO" id="GO:0009279">
    <property type="term" value="C:cell outer membrane"/>
    <property type="evidence" value="ECO:0007669"/>
    <property type="project" value="UniProtKB-SubCell"/>
</dbReference>
<accession>A0A1I7D2E8</accession>
<dbReference type="PANTHER" id="PTHR30203:SF20">
    <property type="entry name" value="MULTIDRUG RESISTANCE OUTER MEMBRANE PROTEIN MDTP-RELATED"/>
    <property type="match status" value="1"/>
</dbReference>